<reference evidence="11" key="1">
    <citation type="submission" date="2025-08" db="UniProtKB">
        <authorList>
            <consortium name="Ensembl"/>
        </authorList>
    </citation>
    <scope>IDENTIFICATION</scope>
</reference>
<comment type="subcellular location">
    <subcellularLocation>
        <location evidence="1">Nucleus</location>
    </subcellularLocation>
</comment>
<evidence type="ECO:0000313" key="11">
    <source>
        <dbReference type="Ensembl" id="ENSDLAP00005080396.1"/>
    </source>
</evidence>
<sequence length="274" mass="30609">MKNSLTINVLSRGALDYLSLMDEGLDGEGGPGRKRLKKTDEGLYACDICEKTFQKSSSLLRHKYEHTGKRPHECKICNKAFKHKHHLIEHSRLHSGEKPYQCDKCGKRFSHSGSYSQHMNHRYAYCSKDQDPDQDHEEMPLTPGAGNNLGGRLIDETPLSLEDTQTPHSFLSDSSLDGAAEALKDEEEKETGVRDGPVEEAHLSFSGAAEKLGGIQESPTGDNGVQNERNGYNVGNHIDNAERQFWVRDTDDQNGDLDKCELSLDLTDLPRIKT</sequence>
<evidence type="ECO:0000256" key="8">
    <source>
        <dbReference type="PROSITE-ProRule" id="PRU00042"/>
    </source>
</evidence>
<feature type="domain" description="C2H2-type" evidence="10">
    <location>
        <begin position="100"/>
        <end position="130"/>
    </location>
</feature>
<name>A0A8P4GEL1_DICLA</name>
<feature type="region of interest" description="Disordered" evidence="9">
    <location>
        <begin position="126"/>
        <end position="154"/>
    </location>
</feature>
<dbReference type="GO" id="GO:0008270">
    <property type="term" value="F:zinc ion binding"/>
    <property type="evidence" value="ECO:0007669"/>
    <property type="project" value="UniProtKB-KW"/>
</dbReference>
<dbReference type="PROSITE" id="PS00028">
    <property type="entry name" value="ZINC_FINGER_C2H2_1"/>
    <property type="match status" value="2"/>
</dbReference>
<dbReference type="GO" id="GO:0000122">
    <property type="term" value="P:negative regulation of transcription by RNA polymerase II"/>
    <property type="evidence" value="ECO:0007669"/>
    <property type="project" value="UniProtKB-ARBA"/>
</dbReference>
<evidence type="ECO:0000256" key="5">
    <source>
        <dbReference type="ARBA" id="ARBA00022833"/>
    </source>
</evidence>
<evidence type="ECO:0000256" key="7">
    <source>
        <dbReference type="ARBA" id="ARBA00023242"/>
    </source>
</evidence>
<dbReference type="SUPFAM" id="SSF57667">
    <property type="entry name" value="beta-beta-alpha zinc fingers"/>
    <property type="match status" value="2"/>
</dbReference>
<dbReference type="Gene3D" id="3.30.160.60">
    <property type="entry name" value="Classic Zinc Finger"/>
    <property type="match status" value="3"/>
</dbReference>
<dbReference type="Pfam" id="PF00096">
    <property type="entry name" value="zf-C2H2"/>
    <property type="match status" value="3"/>
</dbReference>
<keyword evidence="2" id="KW-0479">Metal-binding</keyword>
<dbReference type="Proteomes" id="UP000694389">
    <property type="component" value="Unassembled WGS sequence"/>
</dbReference>
<keyword evidence="5" id="KW-0862">Zinc</keyword>
<proteinExistence type="predicted"/>
<organism evidence="11 12">
    <name type="scientific">Dicentrarchus labrax</name>
    <name type="common">European seabass</name>
    <name type="synonym">Morone labrax</name>
    <dbReference type="NCBI Taxonomy" id="13489"/>
    <lineage>
        <taxon>Eukaryota</taxon>
        <taxon>Metazoa</taxon>
        <taxon>Chordata</taxon>
        <taxon>Craniata</taxon>
        <taxon>Vertebrata</taxon>
        <taxon>Euteleostomi</taxon>
        <taxon>Actinopterygii</taxon>
        <taxon>Neopterygii</taxon>
        <taxon>Teleostei</taxon>
        <taxon>Neoteleostei</taxon>
        <taxon>Acanthomorphata</taxon>
        <taxon>Eupercaria</taxon>
        <taxon>Moronidae</taxon>
        <taxon>Dicentrarchus</taxon>
    </lineage>
</organism>
<evidence type="ECO:0000256" key="3">
    <source>
        <dbReference type="ARBA" id="ARBA00022737"/>
    </source>
</evidence>
<dbReference type="InterPro" id="IPR013087">
    <property type="entry name" value="Znf_C2H2_type"/>
</dbReference>
<keyword evidence="12" id="KW-1185">Reference proteome</keyword>
<protein>
    <recommendedName>
        <fullName evidence="10">C2H2-type domain-containing protein</fullName>
    </recommendedName>
</protein>
<dbReference type="GO" id="GO:0000981">
    <property type="term" value="F:DNA-binding transcription factor activity, RNA polymerase II-specific"/>
    <property type="evidence" value="ECO:0007669"/>
    <property type="project" value="TreeGrafter"/>
</dbReference>
<dbReference type="AlphaFoldDB" id="A0A8P4GEL1"/>
<reference evidence="11" key="2">
    <citation type="submission" date="2025-09" db="UniProtKB">
        <authorList>
            <consortium name="Ensembl"/>
        </authorList>
    </citation>
    <scope>IDENTIFICATION</scope>
</reference>
<keyword evidence="7" id="KW-0539">Nucleus</keyword>
<keyword evidence="3" id="KW-0677">Repeat</keyword>
<dbReference type="SMART" id="SM00355">
    <property type="entry name" value="ZnF_C2H2"/>
    <property type="match status" value="3"/>
</dbReference>
<accession>A0A8P4GEL1</accession>
<dbReference type="PANTHER" id="PTHR24391">
    <property type="entry name" value="HISTONE H4 TRANSCRIPTION FACTOR-RELATED"/>
    <property type="match status" value="1"/>
</dbReference>
<feature type="compositionally biased region" description="Basic and acidic residues" evidence="9">
    <location>
        <begin position="128"/>
        <end position="139"/>
    </location>
</feature>
<evidence type="ECO:0000313" key="12">
    <source>
        <dbReference type="Proteomes" id="UP000694389"/>
    </source>
</evidence>
<feature type="compositionally biased region" description="Polar residues" evidence="9">
    <location>
        <begin position="217"/>
        <end position="230"/>
    </location>
</feature>
<evidence type="ECO:0000256" key="9">
    <source>
        <dbReference type="SAM" id="MobiDB-lite"/>
    </source>
</evidence>
<feature type="region of interest" description="Disordered" evidence="9">
    <location>
        <begin position="213"/>
        <end position="235"/>
    </location>
</feature>
<evidence type="ECO:0000256" key="2">
    <source>
        <dbReference type="ARBA" id="ARBA00022723"/>
    </source>
</evidence>
<dbReference type="GO" id="GO:0005634">
    <property type="term" value="C:nucleus"/>
    <property type="evidence" value="ECO:0007669"/>
    <property type="project" value="UniProtKB-SubCell"/>
</dbReference>
<dbReference type="InterPro" id="IPR036236">
    <property type="entry name" value="Znf_C2H2_sf"/>
</dbReference>
<evidence type="ECO:0000256" key="1">
    <source>
        <dbReference type="ARBA" id="ARBA00004123"/>
    </source>
</evidence>
<dbReference type="PROSITE" id="PS50157">
    <property type="entry name" value="ZINC_FINGER_C2H2_2"/>
    <property type="match status" value="3"/>
</dbReference>
<dbReference type="Ensembl" id="ENSDLAT00005075759.1">
    <property type="protein sequence ID" value="ENSDLAP00005080396.1"/>
    <property type="gene ID" value="ENSDLAG00005030897.1"/>
</dbReference>
<evidence type="ECO:0000256" key="4">
    <source>
        <dbReference type="ARBA" id="ARBA00022771"/>
    </source>
</evidence>
<evidence type="ECO:0000256" key="6">
    <source>
        <dbReference type="ARBA" id="ARBA00023125"/>
    </source>
</evidence>
<evidence type="ECO:0000259" key="10">
    <source>
        <dbReference type="PROSITE" id="PS50157"/>
    </source>
</evidence>
<keyword evidence="6" id="KW-0238">DNA-binding</keyword>
<dbReference type="GeneTree" id="ENSGT00950000183208"/>
<feature type="domain" description="C2H2-type" evidence="10">
    <location>
        <begin position="44"/>
        <end position="71"/>
    </location>
</feature>
<dbReference type="InterPro" id="IPR051574">
    <property type="entry name" value="ZnF_E-box_Homeobox"/>
</dbReference>
<dbReference type="GO" id="GO:0000978">
    <property type="term" value="F:RNA polymerase II cis-regulatory region sequence-specific DNA binding"/>
    <property type="evidence" value="ECO:0007669"/>
    <property type="project" value="TreeGrafter"/>
</dbReference>
<keyword evidence="4 8" id="KW-0863">Zinc-finger</keyword>
<dbReference type="PANTHER" id="PTHR24391:SF28">
    <property type="entry name" value="ZINC FINGER E-BOX-BINDING HOMEOBOX 2"/>
    <property type="match status" value="1"/>
</dbReference>
<feature type="domain" description="C2H2-type" evidence="10">
    <location>
        <begin position="72"/>
        <end position="99"/>
    </location>
</feature>